<dbReference type="InterPro" id="IPR036237">
    <property type="entry name" value="Xyl_isomerase-like_sf"/>
</dbReference>
<keyword evidence="3" id="KW-1185">Reference proteome</keyword>
<dbReference type="Proteomes" id="UP001424441">
    <property type="component" value="Unassembled WGS sequence"/>
</dbReference>
<dbReference type="GO" id="GO:0016853">
    <property type="term" value="F:isomerase activity"/>
    <property type="evidence" value="ECO:0007669"/>
    <property type="project" value="UniProtKB-KW"/>
</dbReference>
<dbReference type="PANTHER" id="PTHR12110:SF41">
    <property type="entry name" value="INOSOSE DEHYDRATASE"/>
    <property type="match status" value="1"/>
</dbReference>
<evidence type="ECO:0000313" key="3">
    <source>
        <dbReference type="Proteomes" id="UP001424441"/>
    </source>
</evidence>
<sequence length="311" mass="34438">MTGIVKSSLPDAQNLSAIQALQLAADMKLSGVFFGSLFDISPELDQAELAAFHDKAKELGLNASVMLGFLNPALPFRSEAVSKLANGDLDKGIAKLIRAAALAGIHDPMFVIGMIEERFDETISWQQQLDAVAQMIKQAAPVLRECQSRLILKTHEEITTAEVVDLVKHVGEDLLGVAYDPVNVVCRMEDPVAAARRVAPYVHSLYIDDCIVRFQDGGIRRFLAPLGQGYIDWPAITALMPDARRWLEMHRGQFAMPVFDQGWLAAQPEIKLEEYASVLEMAARFGNQEVTWDQAAHTERLPQALQQFVLQ</sequence>
<evidence type="ECO:0000313" key="2">
    <source>
        <dbReference type="EMBL" id="GAA0613713.1"/>
    </source>
</evidence>
<keyword evidence="2" id="KW-0413">Isomerase</keyword>
<organism evidence="2 3">
    <name type="scientific">Paenochrobactrum glaciei</name>
    <dbReference type="NCBI Taxonomy" id="486407"/>
    <lineage>
        <taxon>Bacteria</taxon>
        <taxon>Pseudomonadati</taxon>
        <taxon>Pseudomonadota</taxon>
        <taxon>Alphaproteobacteria</taxon>
        <taxon>Hyphomicrobiales</taxon>
        <taxon>Brucellaceae</taxon>
        <taxon>Paenochrobactrum</taxon>
    </lineage>
</organism>
<gene>
    <name evidence="2" type="ORF">GCM10008943_31300</name>
</gene>
<dbReference type="Gene3D" id="3.20.20.150">
    <property type="entry name" value="Divalent-metal-dependent TIM barrel enzymes"/>
    <property type="match status" value="1"/>
</dbReference>
<dbReference type="Pfam" id="PF01261">
    <property type="entry name" value="AP_endonuc_2"/>
    <property type="match status" value="1"/>
</dbReference>
<dbReference type="InterPro" id="IPR050312">
    <property type="entry name" value="IolE/XylAMocC-like"/>
</dbReference>
<dbReference type="SUPFAM" id="SSF51658">
    <property type="entry name" value="Xylose isomerase-like"/>
    <property type="match status" value="1"/>
</dbReference>
<protein>
    <submittedName>
        <fullName evidence="2">Sugar phosphate isomerase/epimerase</fullName>
    </submittedName>
</protein>
<accession>A0ABN1GKY6</accession>
<dbReference type="EMBL" id="BAAADE010000011">
    <property type="protein sequence ID" value="GAA0613713.1"/>
    <property type="molecule type" value="Genomic_DNA"/>
</dbReference>
<evidence type="ECO:0000259" key="1">
    <source>
        <dbReference type="Pfam" id="PF01261"/>
    </source>
</evidence>
<dbReference type="InterPro" id="IPR013022">
    <property type="entry name" value="Xyl_isomerase-like_TIM-brl"/>
</dbReference>
<dbReference type="PANTHER" id="PTHR12110">
    <property type="entry name" value="HYDROXYPYRUVATE ISOMERASE"/>
    <property type="match status" value="1"/>
</dbReference>
<proteinExistence type="predicted"/>
<feature type="domain" description="Xylose isomerase-like TIM barrel" evidence="1">
    <location>
        <begin position="22"/>
        <end position="240"/>
    </location>
</feature>
<comment type="caution">
    <text evidence="2">The sequence shown here is derived from an EMBL/GenBank/DDBJ whole genome shotgun (WGS) entry which is preliminary data.</text>
</comment>
<name>A0ABN1GKY6_9HYPH</name>
<dbReference type="RefSeq" id="WP_343807740.1">
    <property type="nucleotide sequence ID" value="NZ_BAAADE010000011.1"/>
</dbReference>
<reference evidence="2 3" key="1">
    <citation type="journal article" date="2019" name="Int. J. Syst. Evol. Microbiol.">
        <title>The Global Catalogue of Microorganisms (GCM) 10K type strain sequencing project: providing services to taxonomists for standard genome sequencing and annotation.</title>
        <authorList>
            <consortium name="The Broad Institute Genomics Platform"/>
            <consortium name="The Broad Institute Genome Sequencing Center for Infectious Disease"/>
            <person name="Wu L."/>
            <person name="Ma J."/>
        </authorList>
    </citation>
    <scope>NUCLEOTIDE SEQUENCE [LARGE SCALE GENOMIC DNA]</scope>
    <source>
        <strain evidence="2 3">JCM 15115</strain>
    </source>
</reference>